<sequence length="63" mass="7458">MYEYKFVTVESSFISGKTKKDYQEIIIKHAKDGWRLNNILQHIQNGGIVRSIDLIFERKIQTD</sequence>
<dbReference type="AlphaFoldDB" id="A0A1I3Q7N3"/>
<organism evidence="1 2">
    <name type="scientific">Thermoflavimicrobium dichotomicum</name>
    <dbReference type="NCBI Taxonomy" id="46223"/>
    <lineage>
        <taxon>Bacteria</taxon>
        <taxon>Bacillati</taxon>
        <taxon>Bacillota</taxon>
        <taxon>Bacilli</taxon>
        <taxon>Bacillales</taxon>
        <taxon>Thermoactinomycetaceae</taxon>
        <taxon>Thermoflavimicrobium</taxon>
    </lineage>
</organism>
<evidence type="ECO:0000313" key="2">
    <source>
        <dbReference type="Proteomes" id="UP000199545"/>
    </source>
</evidence>
<gene>
    <name evidence="1" type="ORF">SAMN05421852_10738</name>
</gene>
<evidence type="ECO:0000313" key="1">
    <source>
        <dbReference type="EMBL" id="SFJ29582.1"/>
    </source>
</evidence>
<dbReference type="OrthoDB" id="1739894at2"/>
<name>A0A1I3Q7N3_9BACL</name>
<evidence type="ECO:0008006" key="3">
    <source>
        <dbReference type="Google" id="ProtNLM"/>
    </source>
</evidence>
<proteinExistence type="predicted"/>
<dbReference type="Proteomes" id="UP000199545">
    <property type="component" value="Unassembled WGS sequence"/>
</dbReference>
<dbReference type="EMBL" id="FORR01000007">
    <property type="protein sequence ID" value="SFJ29582.1"/>
    <property type="molecule type" value="Genomic_DNA"/>
</dbReference>
<keyword evidence="2" id="KW-1185">Reference proteome</keyword>
<dbReference type="InterPro" id="IPR025234">
    <property type="entry name" value="YjzH-like"/>
</dbReference>
<dbReference type="RefSeq" id="WP_093229602.1">
    <property type="nucleotide sequence ID" value="NZ_FORR01000007.1"/>
</dbReference>
<accession>A0A1I3Q7N3</accession>
<protein>
    <recommendedName>
        <fullName evidence="3">DUF4177 domain-containing protein</fullName>
    </recommendedName>
</protein>
<reference evidence="1 2" key="1">
    <citation type="submission" date="2016-10" db="EMBL/GenBank/DDBJ databases">
        <authorList>
            <person name="de Groot N.N."/>
        </authorList>
    </citation>
    <scope>NUCLEOTIDE SEQUENCE [LARGE SCALE GENOMIC DNA]</scope>
    <source>
        <strain evidence="1 2">DSM 44778</strain>
    </source>
</reference>
<dbReference type="Pfam" id="PF13783">
    <property type="entry name" value="DUF4177"/>
    <property type="match status" value="1"/>
</dbReference>